<keyword evidence="5" id="KW-0874">Quinone</keyword>
<dbReference type="HAMAP" id="MF_00445">
    <property type="entry name" value="NDH1_NuoN_1"/>
    <property type="match status" value="1"/>
</dbReference>
<comment type="similarity">
    <text evidence="5">Belongs to the complex I subunit 2 family.</text>
</comment>
<keyword evidence="3 5" id="KW-1133">Transmembrane helix</keyword>
<feature type="transmembrane region" description="Helical" evidence="5">
    <location>
        <begin position="349"/>
        <end position="370"/>
    </location>
</feature>
<comment type="function">
    <text evidence="5">NDH-1 shuttles electrons from NADH, via FMN and iron-sulfur (Fe-S) centers, to quinones in the respiratory chain. The immediate electron acceptor for the enzyme in this species is believed to be a menaquinone. Couples the redox reaction to proton translocation (for every two electrons transferred, four hydrogen ions are translocated across the cytoplasmic membrane), and thus conserves the redox energy in a proton gradient.</text>
</comment>
<feature type="transmembrane region" description="Helical" evidence="5">
    <location>
        <begin position="318"/>
        <end position="337"/>
    </location>
</feature>
<dbReference type="GO" id="GO:0008137">
    <property type="term" value="F:NADH dehydrogenase (ubiquinone) activity"/>
    <property type="evidence" value="ECO:0007669"/>
    <property type="project" value="InterPro"/>
</dbReference>
<dbReference type="PANTHER" id="PTHR22773">
    <property type="entry name" value="NADH DEHYDROGENASE"/>
    <property type="match status" value="1"/>
</dbReference>
<feature type="transmembrane region" description="Helical" evidence="5">
    <location>
        <begin position="162"/>
        <end position="185"/>
    </location>
</feature>
<protein>
    <recommendedName>
        <fullName evidence="5">NADH-quinone oxidoreductase subunit N</fullName>
        <ecNumber evidence="5">7.1.1.-</ecNumber>
    </recommendedName>
    <alternativeName>
        <fullName evidence="5">NADH dehydrogenase I subunit N</fullName>
    </alternativeName>
    <alternativeName>
        <fullName evidence="5">NDH-1 subunit N</fullName>
    </alternativeName>
</protein>
<keyword evidence="9" id="KW-1185">Reference proteome</keyword>
<sequence length="511" mass="56548">MNLLELNWGLLAPELTIVILAAVITLADLIMKDKGDRKIFAYVSIAGILLSIYFVVQDLGEPVQQLLNDSYRIDSFGNLFKLIFLVGTAFVFLMSIHHIDKEEIEYDGEYYYLLLTALLGAMIMSSSADIITLYIGLELLSLSSYVLAGIRRKNLKSNEAGFKYVIVGGASSAIFLYGTSFIYGITGTTNLLELANRLPETFATGEYNFFIYLGFLMIVVGLGYKISVVPAYMWAPDVYEGAPTPVTAFLSVVSKAAGFAIILRMFMTVFTSLVDTSTNQYFFFDQMTLYLSVIAGLTMIIGNTMAVRQRNIKRMMALSSVAQAGYILVPLASMKLASAQLVEANMSNMIFYLMAYLLMNLGAFAVITVVTKDTGTEELNAFAGLYHRSPLLGVAMTFFLLSLAGLPVTAGFIGKFNIFISALTVNNQQSSYWLAGIMMVTSVISYFYYFNIGRQMYMRNGSNRTLSVPFGLQLVILLTFVGTFAFGLVPNVLYDYIANHFNLVDLFTMGK</sequence>
<dbReference type="AlphaFoldDB" id="A0A4R3KJP5"/>
<dbReference type="InterPro" id="IPR010096">
    <property type="entry name" value="NADH-Q_OxRdtase_suN/2"/>
</dbReference>
<keyword evidence="4 5" id="KW-0472">Membrane</keyword>
<keyword evidence="5" id="KW-1003">Cell membrane</keyword>
<dbReference type="EC" id="7.1.1.-" evidence="5"/>
<name>A0A4R3KJP5_9BACI</name>
<comment type="caution">
    <text evidence="8">The sequence shown here is derived from an EMBL/GenBank/DDBJ whole genome shotgun (WGS) entry which is preliminary data.</text>
</comment>
<feature type="transmembrane region" description="Helical" evidence="5">
    <location>
        <begin position="131"/>
        <end position="150"/>
    </location>
</feature>
<feature type="transmembrane region" description="Helical" evidence="5">
    <location>
        <begin position="391"/>
        <end position="412"/>
    </location>
</feature>
<feature type="transmembrane region" description="Helical" evidence="5">
    <location>
        <begin position="287"/>
        <end position="306"/>
    </location>
</feature>
<feature type="transmembrane region" description="Helical" evidence="5">
    <location>
        <begin position="108"/>
        <end position="125"/>
    </location>
</feature>
<keyword evidence="5" id="KW-0520">NAD</keyword>
<feature type="transmembrane region" description="Helical" evidence="5">
    <location>
        <begin position="246"/>
        <end position="267"/>
    </location>
</feature>
<dbReference type="OrthoDB" id="9811718at2"/>
<dbReference type="GO" id="GO:0050136">
    <property type="term" value="F:NADH dehydrogenase (quinone) (non-electrogenic) activity"/>
    <property type="evidence" value="ECO:0007669"/>
    <property type="project" value="UniProtKB-UniRule"/>
</dbReference>
<evidence type="ECO:0000313" key="8">
    <source>
        <dbReference type="EMBL" id="TCS83391.1"/>
    </source>
</evidence>
<feature type="transmembrane region" description="Helical" evidence="5">
    <location>
        <begin position="209"/>
        <end position="234"/>
    </location>
</feature>
<accession>A0A4R3KJP5</accession>
<reference evidence="8 9" key="1">
    <citation type="submission" date="2019-03" db="EMBL/GenBank/DDBJ databases">
        <title>Genomic Encyclopedia of Type Strains, Phase IV (KMG-IV): sequencing the most valuable type-strain genomes for metagenomic binning, comparative biology and taxonomic classification.</title>
        <authorList>
            <person name="Goeker M."/>
        </authorList>
    </citation>
    <scope>NUCLEOTIDE SEQUENCE [LARGE SCALE GENOMIC DNA]</scope>
    <source>
        <strain evidence="8 9">DSM 23802</strain>
    </source>
</reference>
<dbReference type="Pfam" id="PF00361">
    <property type="entry name" value="Proton_antipo_M"/>
    <property type="match status" value="1"/>
</dbReference>
<evidence type="ECO:0000256" key="2">
    <source>
        <dbReference type="ARBA" id="ARBA00022692"/>
    </source>
</evidence>
<dbReference type="GO" id="GO:0048038">
    <property type="term" value="F:quinone binding"/>
    <property type="evidence" value="ECO:0007669"/>
    <property type="project" value="UniProtKB-KW"/>
</dbReference>
<evidence type="ECO:0000256" key="4">
    <source>
        <dbReference type="ARBA" id="ARBA00023136"/>
    </source>
</evidence>
<dbReference type="EMBL" id="SMAB01000005">
    <property type="protein sequence ID" value="TCS83391.1"/>
    <property type="molecule type" value="Genomic_DNA"/>
</dbReference>
<comment type="subunit">
    <text evidence="5">NDH-1 is composed of 14 different subunits. Subunits NuoA, H, J, K, L, M, N constitute the membrane sector of the complex.</text>
</comment>
<keyword evidence="5" id="KW-1278">Translocase</keyword>
<dbReference type="InterPro" id="IPR001750">
    <property type="entry name" value="ND/Mrp_TM"/>
</dbReference>
<proteinExistence type="inferred from homology"/>
<feature type="transmembrane region" description="Helical" evidence="5">
    <location>
        <begin position="39"/>
        <end position="56"/>
    </location>
</feature>
<keyword evidence="5" id="KW-0813">Transport</keyword>
<feature type="transmembrane region" description="Helical" evidence="5">
    <location>
        <begin position="6"/>
        <end position="27"/>
    </location>
</feature>
<evidence type="ECO:0000259" key="7">
    <source>
        <dbReference type="Pfam" id="PF00361"/>
    </source>
</evidence>
<comment type="catalytic activity">
    <reaction evidence="5">
        <text>a quinone + NADH + 5 H(+)(in) = a quinol + NAD(+) + 4 H(+)(out)</text>
        <dbReference type="Rhea" id="RHEA:57888"/>
        <dbReference type="ChEBI" id="CHEBI:15378"/>
        <dbReference type="ChEBI" id="CHEBI:24646"/>
        <dbReference type="ChEBI" id="CHEBI:57540"/>
        <dbReference type="ChEBI" id="CHEBI:57945"/>
        <dbReference type="ChEBI" id="CHEBI:132124"/>
    </reaction>
</comment>
<dbReference type="GO" id="GO:0005886">
    <property type="term" value="C:plasma membrane"/>
    <property type="evidence" value="ECO:0007669"/>
    <property type="project" value="UniProtKB-SubCell"/>
</dbReference>
<dbReference type="NCBIfam" id="TIGR01770">
    <property type="entry name" value="NDH_I_N"/>
    <property type="match status" value="1"/>
</dbReference>
<feature type="domain" description="NADH:quinone oxidoreductase/Mrp antiporter transmembrane" evidence="7">
    <location>
        <begin position="127"/>
        <end position="445"/>
    </location>
</feature>
<dbReference type="Proteomes" id="UP000295788">
    <property type="component" value="Unassembled WGS sequence"/>
</dbReference>
<feature type="transmembrane region" description="Helical" evidence="5">
    <location>
        <begin position="76"/>
        <end position="96"/>
    </location>
</feature>
<keyword evidence="2 5" id="KW-0812">Transmembrane</keyword>
<organism evidence="8 9">
    <name type="scientific">Tepidibacillus fermentans</name>
    <dbReference type="NCBI Taxonomy" id="1281767"/>
    <lineage>
        <taxon>Bacteria</taxon>
        <taxon>Bacillati</taxon>
        <taxon>Bacillota</taxon>
        <taxon>Bacilli</taxon>
        <taxon>Bacillales</taxon>
        <taxon>Bacillaceae</taxon>
        <taxon>Tepidibacillus</taxon>
    </lineage>
</organism>
<comment type="subcellular location">
    <subcellularLocation>
        <location evidence="1 5">Cell membrane</location>
        <topology evidence="1 5">Multi-pass membrane protein</topology>
    </subcellularLocation>
    <subcellularLocation>
        <location evidence="6">Membrane</location>
        <topology evidence="6">Multi-pass membrane protein</topology>
    </subcellularLocation>
</comment>
<gene>
    <name evidence="5" type="primary">nuoN</name>
    <name evidence="8" type="ORF">EDD72_105133</name>
</gene>
<dbReference type="NCBIfam" id="NF004446">
    <property type="entry name" value="PRK05777.2-4"/>
    <property type="match status" value="1"/>
</dbReference>
<evidence type="ECO:0000256" key="3">
    <source>
        <dbReference type="ARBA" id="ARBA00022989"/>
    </source>
</evidence>
<evidence type="ECO:0000256" key="1">
    <source>
        <dbReference type="ARBA" id="ARBA00004651"/>
    </source>
</evidence>
<evidence type="ECO:0000256" key="5">
    <source>
        <dbReference type="HAMAP-Rule" id="MF_00445"/>
    </source>
</evidence>
<feature type="transmembrane region" description="Helical" evidence="5">
    <location>
        <begin position="432"/>
        <end position="449"/>
    </location>
</feature>
<dbReference type="RefSeq" id="WP_132767879.1">
    <property type="nucleotide sequence ID" value="NZ_SMAB01000005.1"/>
</dbReference>
<evidence type="ECO:0000256" key="6">
    <source>
        <dbReference type="RuleBase" id="RU000320"/>
    </source>
</evidence>
<dbReference type="GO" id="GO:0042773">
    <property type="term" value="P:ATP synthesis coupled electron transport"/>
    <property type="evidence" value="ECO:0007669"/>
    <property type="project" value="InterPro"/>
</dbReference>
<feature type="transmembrane region" description="Helical" evidence="5">
    <location>
        <begin position="470"/>
        <end position="489"/>
    </location>
</feature>
<evidence type="ECO:0000313" key="9">
    <source>
        <dbReference type="Proteomes" id="UP000295788"/>
    </source>
</evidence>